<proteinExistence type="predicted"/>
<evidence type="ECO:0000256" key="4">
    <source>
        <dbReference type="SAM" id="Phobius"/>
    </source>
</evidence>
<evidence type="ECO:0000256" key="1">
    <source>
        <dbReference type="ARBA" id="ARBA00022737"/>
    </source>
</evidence>
<dbReference type="Gene3D" id="2.60.40.10">
    <property type="entry name" value="Immunoglobulins"/>
    <property type="match status" value="3"/>
</dbReference>
<evidence type="ECO:0000256" key="3">
    <source>
        <dbReference type="ARBA" id="ARBA00023326"/>
    </source>
</evidence>
<keyword evidence="4" id="KW-0472">Membrane</keyword>
<sequence length="1984" mass="205194">MTVRSWFAAHRPLVATVTSGTVVGALIATLAIVSTGYTAQRMDLSDPSVWVVGGQQQAIGRANTEVLELDSVIPVDGTGLSIVQSGSTVLLVDPGSATVRQLDPATSTLGDDIALPPQQPEVKLGGDRVVVHAQATGEVWLLPRADLAAFDAAAPATLSLGREAVIAMTESGAFLAYVPEAGEVWRVDPGSTTVSTRWPVAWTQTAASDDFQLTAVGEHWAVLDTTTEEFATESGVRSLAPELSGASVRLQTPGPANARVLIGHSGGLLAAALDAGEPSAVVSDASGVPAAPVVVAGCRFAAWSSGVAWRSCGSGDPLTVNLAGMAGSPVLSFAVNGARVALNDANGGASWAVQSEGELIDNWDELIQSDELQQDQPEADSETPPELEEVQQPPIAVEDAFGARPGRATVLPVLLNDYDPNGDVLVVTGVDLIDEAVGRIDLVNRNQQLLLTLAPGATGSLRFGYTISDGRGGTATAAVTVEVRSPEQNSPPYPIRTSTATVASGGRVSAQVLGDWVDPDGDAIYLTAASIPAPDQVGFKPDGVVVFTDGGQGTGSKTVALAVSDGRATGSGSLQVTVRDRGEVPILVEPWVALATAGQPITVRPLQHVRGGNGPIRLGGVPPKPGTTIVPSFEAGTFTFQSDDVRTHYVEFTVTDGTQTATGFVRIDVSAPADASTRPVTVPKTLFITALSTQTVDPPTTDSDPAGGVLVVTGVMNVPAGSGVTAEVLEQRRVRVSLAAPLDAPVTFNYRISNGLAEAEGTITVVEIPDPLRIQPPIATDDQVTVRVGDAIDIPVLDNDEQPDGGEITLNPELAQALPAEAGLLFAAGDRLRYLAPQVAGNYTAVYEIAGSDGQTAQAQVHLSVRERNAATNNPPVPRGVTARVLAGQTVRINVPTSGVDPDGDAVQLVGLVTNPDKGSVLSVDGSTIEYQAGEYSSGTDSFQYAVVDGLGARATGTVRVGISPALEGARNPVANLDSVLVRPGRTVSVQALLNDSDPDGSPLRIRQVEPNVVGVTAEIVGDDIVRITPPVQEGEYAVVYTIENETGGTSSSFIRVKVAADAPLSRPDVSDTVLSVSDVLERTTIDVSVLDRVFFADGEVSELGVELVPGYGDSAQVLSTKRIRVTIGDRSQIIPFAVVHPDNSRLRSYAFIWVPGYDDALPQVNTKAPPLVIKSESTLRIELAQYVVALGGSSVRITDSSTVRATHANGDALVVDDNTLEFTSADRYWGPASITFEVTDGQSASDPDGHVTTLSLPIRVDPRDNQPPVFAGGVVDFEPGQDKELDLVKLTKYPYDDDIDELSYTVVEPLPTGFSYQLNGQRLLLAADPSAIKGTTTSITLAVRDAINEGQSGRIQLRVVPSTRPLARTAPDQAVTRRGETTVIDVLANDAATNPFPAVPLRVVDIRGLGGTNLPAGVTIVPSADRSKLTVTVADSAEPLDTNLQYQVVDATGDADRMVWGSVTISVQDVPDPVTNLRVTEFGDRLLKLGWSAGPFNNSPITEYHVTVTDAAGGATLSTVTCTLTVGCAVSTPGNGPDRAVRISVVAVNAVGSSDPTQLPGTIWSDVIPPPPTSVAATAVDHGLRVTWRKPATTAGSPIDSYVVTVGGISTQVSAPSGDPAGTEYARVVTNPAIANGAPAMFSVSARNAAPNSLATWNSAHGSATPAGAPIVAASPTASASTTDGTTASIAWAGAFADNGKAISAYYVAMHDGPAPACTVTGVESGTPDFSPPSGSDVQQLDGTASTATFSGLSPNTSYTFTVYAYNGQGCTASTPVTAIPRSAPGNVDAITTAALDWHGDFQWDYRLLGVAISSGSADVDSFVYRLSGGTTDTTPSAAVPLGSFLTAGATHYGNVVSVEVKACRQYPEVLLCSPDWSAPVELGRPVHIALAGLQKVITQDPVPLLSPGTGYYSWTGAPAVAAPGVAGYDSVSISCGADDDPATPQCEVVGSGLLGADYPDLVVTVTANGDSYTRSFAWNATS</sequence>
<dbReference type="PROSITE" id="PS50853">
    <property type="entry name" value="FN3"/>
    <property type="match status" value="2"/>
</dbReference>
<dbReference type="SUPFAM" id="SSF49265">
    <property type="entry name" value="Fibronectin type III"/>
    <property type="match status" value="2"/>
</dbReference>
<dbReference type="SMART" id="SM00060">
    <property type="entry name" value="FN3"/>
    <property type="match status" value="3"/>
</dbReference>
<reference evidence="6 7" key="1">
    <citation type="submission" date="2019-09" db="EMBL/GenBank/DDBJ databases">
        <title>Genome sequencing of strain KACC 19322.</title>
        <authorList>
            <person name="Heo J."/>
            <person name="Kim S.-J."/>
            <person name="Kim J.-S."/>
            <person name="Hong S.-B."/>
            <person name="Kwon S.-W."/>
        </authorList>
    </citation>
    <scope>NUCLEOTIDE SEQUENCE [LARGE SCALE GENOMIC DNA]</scope>
    <source>
        <strain evidence="6 7">KACC 19322</strain>
    </source>
</reference>
<feature type="domain" description="Fibronectin type-III" evidence="5">
    <location>
        <begin position="1673"/>
        <end position="1788"/>
    </location>
</feature>
<keyword evidence="3" id="KW-0119">Carbohydrate metabolism</keyword>
<evidence type="ECO:0000313" key="6">
    <source>
        <dbReference type="EMBL" id="QEO10353.1"/>
    </source>
</evidence>
<dbReference type="CDD" id="cd00063">
    <property type="entry name" value="FN3"/>
    <property type="match status" value="2"/>
</dbReference>
<dbReference type="KEGG" id="lyk:FLP23_10260"/>
<protein>
    <submittedName>
        <fullName evidence="6">Tandem-95 repeat protein</fullName>
    </submittedName>
</protein>
<dbReference type="Pfam" id="PF00041">
    <property type="entry name" value="fn3"/>
    <property type="match status" value="1"/>
</dbReference>
<dbReference type="OrthoDB" id="5241356at2"/>
<organism evidence="6 7">
    <name type="scientific">Protaetiibacter larvae</name>
    <dbReference type="NCBI Taxonomy" id="2592654"/>
    <lineage>
        <taxon>Bacteria</taxon>
        <taxon>Bacillati</taxon>
        <taxon>Actinomycetota</taxon>
        <taxon>Actinomycetes</taxon>
        <taxon>Micrococcales</taxon>
        <taxon>Microbacteriaceae</taxon>
        <taxon>Protaetiibacter</taxon>
    </lineage>
</organism>
<keyword evidence="3" id="KW-0624">Polysaccharide degradation</keyword>
<keyword evidence="4" id="KW-0812">Transmembrane</keyword>
<dbReference type="InterPro" id="IPR036116">
    <property type="entry name" value="FN3_sf"/>
</dbReference>
<dbReference type="Gene3D" id="2.60.40.2810">
    <property type="match status" value="1"/>
</dbReference>
<name>A0A5C1Y8B8_9MICO</name>
<accession>A0A5C1Y8B8</accession>
<dbReference type="PANTHER" id="PTHR13817:SF73">
    <property type="entry name" value="FIBRONECTIN TYPE-III DOMAIN-CONTAINING PROTEIN"/>
    <property type="match status" value="1"/>
</dbReference>
<feature type="transmembrane region" description="Helical" evidence="4">
    <location>
        <begin position="12"/>
        <end position="33"/>
    </location>
</feature>
<dbReference type="PANTHER" id="PTHR13817">
    <property type="entry name" value="TITIN"/>
    <property type="match status" value="1"/>
</dbReference>
<keyword evidence="1" id="KW-0677">Repeat</keyword>
<dbReference type="GO" id="GO:0016798">
    <property type="term" value="F:hydrolase activity, acting on glycosyl bonds"/>
    <property type="evidence" value="ECO:0007669"/>
    <property type="project" value="UniProtKB-KW"/>
</dbReference>
<dbReference type="InterPro" id="IPR050964">
    <property type="entry name" value="Striated_Muscle_Regulatory"/>
</dbReference>
<keyword evidence="2" id="KW-0326">Glycosidase</keyword>
<dbReference type="Pfam" id="PF17963">
    <property type="entry name" value="Big_9"/>
    <property type="match status" value="5"/>
</dbReference>
<keyword evidence="4" id="KW-1133">Transmembrane helix</keyword>
<keyword evidence="7" id="KW-1185">Reference proteome</keyword>
<dbReference type="EMBL" id="CP043504">
    <property type="protein sequence ID" value="QEO10353.1"/>
    <property type="molecule type" value="Genomic_DNA"/>
</dbReference>
<dbReference type="NCBIfam" id="NF012211">
    <property type="entry name" value="tand_rpt_95"/>
    <property type="match status" value="1"/>
</dbReference>
<feature type="domain" description="Fibronectin type-III" evidence="5">
    <location>
        <begin position="1474"/>
        <end position="1572"/>
    </location>
</feature>
<dbReference type="InterPro" id="IPR003961">
    <property type="entry name" value="FN3_dom"/>
</dbReference>
<evidence type="ECO:0000256" key="2">
    <source>
        <dbReference type="ARBA" id="ARBA00023295"/>
    </source>
</evidence>
<gene>
    <name evidence="6" type="ORF">FLP23_10260</name>
</gene>
<dbReference type="GO" id="GO:0000272">
    <property type="term" value="P:polysaccharide catabolic process"/>
    <property type="evidence" value="ECO:0007669"/>
    <property type="project" value="UniProtKB-KW"/>
</dbReference>
<dbReference type="Proteomes" id="UP000322159">
    <property type="component" value="Chromosome"/>
</dbReference>
<keyword evidence="2" id="KW-0378">Hydrolase</keyword>
<dbReference type="InterPro" id="IPR013783">
    <property type="entry name" value="Ig-like_fold"/>
</dbReference>
<evidence type="ECO:0000259" key="5">
    <source>
        <dbReference type="PROSITE" id="PS50853"/>
    </source>
</evidence>
<evidence type="ECO:0000313" key="7">
    <source>
        <dbReference type="Proteomes" id="UP000322159"/>
    </source>
</evidence>